<name>A0A0B7K206_BIOOC</name>
<keyword evidence="1" id="KW-0808">Transferase</keyword>
<dbReference type="PANTHER" id="PTHR43877:SF1">
    <property type="entry name" value="ACETYLTRANSFERASE"/>
    <property type="match status" value="1"/>
</dbReference>
<evidence type="ECO:0000259" key="3">
    <source>
        <dbReference type="PROSITE" id="PS51186"/>
    </source>
</evidence>
<dbReference type="EMBL" id="CDPU01000023">
    <property type="protein sequence ID" value="CEO51423.1"/>
    <property type="molecule type" value="Genomic_DNA"/>
</dbReference>
<dbReference type="CDD" id="cd04301">
    <property type="entry name" value="NAT_SF"/>
    <property type="match status" value="1"/>
</dbReference>
<dbReference type="PANTHER" id="PTHR43877">
    <property type="entry name" value="AMINOALKYLPHOSPHONATE N-ACETYLTRANSFERASE-RELATED-RELATED"/>
    <property type="match status" value="1"/>
</dbReference>
<dbReference type="AlphaFoldDB" id="A0A0B7K206"/>
<sequence length="170" mass="18697">MAGTDAAKTQVKGANGAAATIERATSDDVPAIKAMVQSAYTKYIERIGKEPAPMTTDYNKVLNTHDIFVLQPEGSPTAQGSIVLLARPDSDAVDINNLVVDVASQGKGYGRLLMNYAEDFARAKGRVALELYTNVKMWENIGLYAKMGFDEVDRRVEDGYERVYFRKPLN</sequence>
<keyword evidence="2" id="KW-0012">Acyltransferase</keyword>
<reference evidence="4" key="1">
    <citation type="submission" date="2015-01" db="EMBL/GenBank/DDBJ databases">
        <authorList>
            <person name="Durling Mikael"/>
        </authorList>
    </citation>
    <scope>NUCLEOTIDE SEQUENCE</scope>
</reference>
<dbReference type="InterPro" id="IPR050832">
    <property type="entry name" value="Bact_Acetyltransf"/>
</dbReference>
<dbReference type="GO" id="GO:0016747">
    <property type="term" value="F:acyltransferase activity, transferring groups other than amino-acyl groups"/>
    <property type="evidence" value="ECO:0007669"/>
    <property type="project" value="InterPro"/>
</dbReference>
<feature type="domain" description="N-acetyltransferase" evidence="3">
    <location>
        <begin position="19"/>
        <end position="170"/>
    </location>
</feature>
<dbReference type="InterPro" id="IPR000182">
    <property type="entry name" value="GNAT_dom"/>
</dbReference>
<gene>
    <name evidence="4" type="ORF">BN869_000007481_1</name>
</gene>
<dbReference type="Gene3D" id="3.40.630.30">
    <property type="match status" value="1"/>
</dbReference>
<dbReference type="InterPro" id="IPR016181">
    <property type="entry name" value="Acyl_CoA_acyltransferase"/>
</dbReference>
<dbReference type="Pfam" id="PF13508">
    <property type="entry name" value="Acetyltransf_7"/>
    <property type="match status" value="1"/>
</dbReference>
<dbReference type="PROSITE" id="PS51186">
    <property type="entry name" value="GNAT"/>
    <property type="match status" value="1"/>
</dbReference>
<evidence type="ECO:0000256" key="1">
    <source>
        <dbReference type="ARBA" id="ARBA00022679"/>
    </source>
</evidence>
<dbReference type="SUPFAM" id="SSF55729">
    <property type="entry name" value="Acyl-CoA N-acyltransferases (Nat)"/>
    <property type="match status" value="1"/>
</dbReference>
<evidence type="ECO:0000256" key="2">
    <source>
        <dbReference type="ARBA" id="ARBA00023315"/>
    </source>
</evidence>
<organism evidence="4">
    <name type="scientific">Bionectria ochroleuca</name>
    <name type="common">Gliocladium roseum</name>
    <dbReference type="NCBI Taxonomy" id="29856"/>
    <lineage>
        <taxon>Eukaryota</taxon>
        <taxon>Fungi</taxon>
        <taxon>Dikarya</taxon>
        <taxon>Ascomycota</taxon>
        <taxon>Pezizomycotina</taxon>
        <taxon>Sordariomycetes</taxon>
        <taxon>Hypocreomycetidae</taxon>
        <taxon>Hypocreales</taxon>
        <taxon>Bionectriaceae</taxon>
        <taxon>Clonostachys</taxon>
    </lineage>
</organism>
<proteinExistence type="predicted"/>
<evidence type="ECO:0000313" key="4">
    <source>
        <dbReference type="EMBL" id="CEO51423.1"/>
    </source>
</evidence>
<accession>A0A0B7K206</accession>
<protein>
    <recommendedName>
        <fullName evidence="3">N-acetyltransferase domain-containing protein</fullName>
    </recommendedName>
</protein>